<name>A0A7U3QG61_9CAUD</name>
<evidence type="ECO:0000313" key="4">
    <source>
        <dbReference type="Proteomes" id="UP000594589"/>
    </source>
</evidence>
<reference evidence="3 4" key="1">
    <citation type="journal article" date="2019" name="Front. Microbiol.">
        <title>Constructing and Characterizing Bacteriophage Libraries for Phage Therapy of Human Infections.</title>
        <authorList>
            <person name="Gibson S.B."/>
            <person name="Green S.I."/>
            <person name="Liu C.G."/>
            <person name="Salazar K.C."/>
            <person name="Clark J.R."/>
            <person name="Terwilliger A.L."/>
            <person name="Kaplan H.B."/>
            <person name="Maresso A.W."/>
            <person name="Trautner B.W."/>
            <person name="Ramig R.F."/>
        </authorList>
    </citation>
    <scope>NUCLEOTIDE SEQUENCE [LARGE SCALE GENOMIC DNA]</scope>
</reference>
<evidence type="ECO:0000256" key="2">
    <source>
        <dbReference type="ARBA" id="ARBA00022844"/>
    </source>
</evidence>
<sequence>MIVYNNQAPKNVNNVGQFGATEGTIGAYKSAAEYAADSKYWALLSQTKYSSVEEILAEVERLYAQGHLLEEDIKQLKSDFESQEQVLLGLIQSTGTAIDNTNAATELSKEATQNVLAQLDIISNMTVQTTLLPPGSLATGSYDNATGVFAFGIPEGKPGRDGTDGTIGDIGSVPVGTPVVDDYGFYVDKDDGGLYRADMSDIANLIPSVRSVSINGGAEQTGSVVFDSVSTFNGRKGAVVPATGDYTAAQVGAFSVTNNLSEITDTSAAITNIGLAEHGIGSPTLTKVKAMDWQTFNFVNGGNYSVLMSNITNAPAEINYPANYGLYLEVIGVVTGGGEVRVVPGTNNNNYYSVFSVSWTGGVGSRVFTVREELSSARPVTISQGGTGATTASAARTKLGLGLVSTESIVPITKGGTGATSSENARLALVAAKSGDNSDITSMTNKVTFTQSPVIPDAVDDNDAVALRQLHTSEADLLARLKSSNAGEGASLITFENGNSVESLSSKDGAKNIGSGERSLLVRNNDIKHSGDFPTLQAAVNASLPKNDLIVSPGEYSEAITIGSTQLKGVGGATVLKAPSNFTDTIQVKASTPHWQFRHSGGFAIDGSGTTGAVGISFDPTDQYAGRHNFSDVYIHNINKAIQKPSGNIGNTWKGIGVQGCDWGYWAQSASEMHLGSDTLQNMHFDGISTYCVYLNATTGEAPGTFGGGVGGWWIKDSIMEASGGGGIYLKNKDGDCPTAPCGVSNVWMEAIATTPAINVDGVSQKPRVLKLIDTSIFFAEYTYLNNVELQNSNLVTYGCRVDNSDGHMDISVDANSSFVADQLYLNGSSGKDVMVRSVAAQTGKIGQSWTPNMSMRGYLPEGYIYRVPGNKLVVKPFDGGTAEFSGTASSTGSLQPQGQLSQSCMYFEIPGAAEYELTGAAFQITSGNWYVWGISTELVQGTPTNFRIGGDINVGEVFTKGGQWVSTFGVAQASASGSVNLRLSTAGTGGVVLRLADYFVAEFTTQAEAMRFANSRRALR</sequence>
<dbReference type="Gene3D" id="2.160.20.10">
    <property type="entry name" value="Single-stranded right-handed beta-helix, Pectin lyase-like"/>
    <property type="match status" value="1"/>
</dbReference>
<accession>A0A7U3QG61</accession>
<evidence type="ECO:0000256" key="1">
    <source>
        <dbReference type="ARBA" id="ARBA00004328"/>
    </source>
</evidence>
<dbReference type="InterPro" id="IPR011050">
    <property type="entry name" value="Pectin_lyase_fold/virulence"/>
</dbReference>
<dbReference type="InterPro" id="IPR012334">
    <property type="entry name" value="Pectin_lyas_fold"/>
</dbReference>
<dbReference type="SUPFAM" id="SSF51126">
    <property type="entry name" value="Pectin lyase-like"/>
    <property type="match status" value="1"/>
</dbReference>
<organism evidence="3 4">
    <name type="scientific">Escherichia phage ES17</name>
    <dbReference type="NCBI Taxonomy" id="2662277"/>
    <lineage>
        <taxon>Viruses</taxon>
        <taxon>Duplodnaviria</taxon>
        <taxon>Heunggongvirae</taxon>
        <taxon>Uroviricota</taxon>
        <taxon>Caudoviricetes</taxon>
        <taxon>Mktvariviridae</taxon>
        <taxon>Gordonclarkvirinae</taxon>
        <taxon>Kuravirus</taxon>
        <taxon>Kuravirus ES17</taxon>
    </lineage>
</organism>
<comment type="subcellular location">
    <subcellularLocation>
        <location evidence="1">Virion</location>
    </subcellularLocation>
</comment>
<keyword evidence="4" id="KW-1185">Reference proteome</keyword>
<dbReference type="GO" id="GO:0019058">
    <property type="term" value="P:viral life cycle"/>
    <property type="evidence" value="ECO:0007669"/>
    <property type="project" value="UniProtKB-ARBA"/>
</dbReference>
<proteinExistence type="predicted"/>
<dbReference type="GO" id="GO:0051701">
    <property type="term" value="P:biological process involved in interaction with host"/>
    <property type="evidence" value="ECO:0007669"/>
    <property type="project" value="UniProtKB-ARBA"/>
</dbReference>
<dbReference type="Proteomes" id="UP000594589">
    <property type="component" value="Segment"/>
</dbReference>
<keyword evidence="2" id="KW-0946">Virion</keyword>
<dbReference type="GO" id="GO:0044423">
    <property type="term" value="C:virion component"/>
    <property type="evidence" value="ECO:0007669"/>
    <property type="project" value="UniProtKB-KW"/>
</dbReference>
<protein>
    <submittedName>
        <fullName evidence="3">Tail fibers protein</fullName>
    </submittedName>
</protein>
<gene>
    <name evidence="3" type="ORF">ES17_14</name>
</gene>
<dbReference type="EMBL" id="MN508615">
    <property type="protein sequence ID" value="QPL11059.1"/>
    <property type="molecule type" value="Genomic_DNA"/>
</dbReference>
<evidence type="ECO:0000313" key="3">
    <source>
        <dbReference type="EMBL" id="QPL11059.1"/>
    </source>
</evidence>